<evidence type="ECO:0000256" key="1">
    <source>
        <dbReference type="ARBA" id="ARBA00023002"/>
    </source>
</evidence>
<dbReference type="Proteomes" id="UP000481861">
    <property type="component" value="Unassembled WGS sequence"/>
</dbReference>
<reference evidence="4 5" key="1">
    <citation type="submission" date="2020-01" db="EMBL/GenBank/DDBJ databases">
        <authorList>
            <consortium name="DOE Joint Genome Institute"/>
            <person name="Haridas S."/>
            <person name="Albert R."/>
            <person name="Binder M."/>
            <person name="Bloem J."/>
            <person name="Labutti K."/>
            <person name="Salamov A."/>
            <person name="Andreopoulos B."/>
            <person name="Baker S.E."/>
            <person name="Barry K."/>
            <person name="Bills G."/>
            <person name="Bluhm B.H."/>
            <person name="Cannon C."/>
            <person name="Castanera R."/>
            <person name="Culley D.E."/>
            <person name="Daum C."/>
            <person name="Ezra D."/>
            <person name="Gonzalez J.B."/>
            <person name="Henrissat B."/>
            <person name="Kuo A."/>
            <person name="Liang C."/>
            <person name="Lipzen A."/>
            <person name="Lutzoni F."/>
            <person name="Magnuson J."/>
            <person name="Mondo S."/>
            <person name="Nolan M."/>
            <person name="Ohm R."/>
            <person name="Pangilinan J."/>
            <person name="Park H.-J.H."/>
            <person name="Ramirez L."/>
            <person name="Alfaro M."/>
            <person name="Sun H."/>
            <person name="Tritt A."/>
            <person name="Yoshinaga Y."/>
            <person name="Zwiers L.-H.L."/>
            <person name="Turgeon B.G."/>
            <person name="Goodwin S.B."/>
            <person name="Spatafora J.W."/>
            <person name="Crous P.W."/>
            <person name="Grigoriev I.V."/>
        </authorList>
    </citation>
    <scope>NUCLEOTIDE SEQUENCE [LARGE SCALE GENOMIC DNA]</scope>
    <source>
        <strain evidence="4 5">CBS 611.86</strain>
    </source>
</reference>
<dbReference type="InterPro" id="IPR001670">
    <property type="entry name" value="ADH_Fe/GldA"/>
</dbReference>
<dbReference type="Gene3D" id="3.40.50.1970">
    <property type="match status" value="1"/>
</dbReference>
<feature type="domain" description="Fe-containing alcohol dehydrogenase-like C-terminal" evidence="3">
    <location>
        <begin position="221"/>
        <end position="424"/>
    </location>
</feature>
<proteinExistence type="predicted"/>
<dbReference type="GO" id="GO:0005739">
    <property type="term" value="C:mitochondrion"/>
    <property type="evidence" value="ECO:0007669"/>
    <property type="project" value="TreeGrafter"/>
</dbReference>
<dbReference type="AlphaFoldDB" id="A0A7C8I1P2"/>
<dbReference type="Pfam" id="PF00465">
    <property type="entry name" value="Fe-ADH"/>
    <property type="match status" value="1"/>
</dbReference>
<evidence type="ECO:0000259" key="3">
    <source>
        <dbReference type="Pfam" id="PF25137"/>
    </source>
</evidence>
<dbReference type="CDD" id="cd08192">
    <property type="entry name" value="MAR-like"/>
    <property type="match status" value="1"/>
</dbReference>
<comment type="caution">
    <text evidence="4">The sequence shown here is derived from an EMBL/GenBank/DDBJ whole genome shotgun (WGS) entry which is preliminary data.</text>
</comment>
<dbReference type="InterPro" id="IPR056798">
    <property type="entry name" value="ADH_Fe_C"/>
</dbReference>
<gene>
    <name evidence="4" type="ORF">BDV95DRAFT_506579</name>
</gene>
<dbReference type="GO" id="GO:0046872">
    <property type="term" value="F:metal ion binding"/>
    <property type="evidence" value="ECO:0007669"/>
    <property type="project" value="InterPro"/>
</dbReference>
<keyword evidence="1" id="KW-0560">Oxidoreductase</keyword>
<dbReference type="Pfam" id="PF25137">
    <property type="entry name" value="ADH_Fe_C"/>
    <property type="match status" value="1"/>
</dbReference>
<organism evidence="4 5">
    <name type="scientific">Massariosphaeria phaeospora</name>
    <dbReference type="NCBI Taxonomy" id="100035"/>
    <lineage>
        <taxon>Eukaryota</taxon>
        <taxon>Fungi</taxon>
        <taxon>Dikarya</taxon>
        <taxon>Ascomycota</taxon>
        <taxon>Pezizomycotina</taxon>
        <taxon>Dothideomycetes</taxon>
        <taxon>Pleosporomycetidae</taxon>
        <taxon>Pleosporales</taxon>
        <taxon>Pleosporales incertae sedis</taxon>
        <taxon>Massariosphaeria</taxon>
    </lineage>
</organism>
<keyword evidence="5" id="KW-1185">Reference proteome</keyword>
<dbReference type="EMBL" id="JAADJZ010000031">
    <property type="protein sequence ID" value="KAF2865691.1"/>
    <property type="molecule type" value="Genomic_DNA"/>
</dbReference>
<accession>A0A7C8I1P2</accession>
<feature type="domain" description="Alcohol dehydrogenase iron-type/glycerol dehydrogenase GldA" evidence="2">
    <location>
        <begin position="45"/>
        <end position="208"/>
    </location>
</feature>
<dbReference type="PANTHER" id="PTHR11496:SF107">
    <property type="entry name" value="ALCOHOL DEHYDROGENASE, PUTATIVE (AFU_ORTHOLOGUE AFUA_1G06800)-RELATED"/>
    <property type="match status" value="1"/>
</dbReference>
<evidence type="ECO:0000313" key="4">
    <source>
        <dbReference type="EMBL" id="KAF2865691.1"/>
    </source>
</evidence>
<dbReference type="OrthoDB" id="339764at2759"/>
<dbReference type="PANTHER" id="PTHR11496">
    <property type="entry name" value="ALCOHOL DEHYDROGENASE"/>
    <property type="match status" value="1"/>
</dbReference>
<dbReference type="InterPro" id="IPR039697">
    <property type="entry name" value="Alcohol_dehydrogenase_Fe"/>
</dbReference>
<evidence type="ECO:0000313" key="5">
    <source>
        <dbReference type="Proteomes" id="UP000481861"/>
    </source>
</evidence>
<sequence>MDSKETYKPAFDEPPGTNLAGIPIKGLQLPSPYVSYGRPYYESCAKHVKDTFNASKPYIIVSRSLAQNTDKLEKLVEALGKDNVVGVKRGMTPHTPWSEILSIAAECRKVGADCVVTLGAGSLTDGAKLVVLCLANDISEPEQLARYSVESTDIPSDVKQPTVPLITIPTSLSGGEYFSLAGGTDDSTNHKQGFLHSGMGSKLNILDPELCLTTPEYHWLSTGVRSVDHCVEAICCLTATSASDDSAEQGLRLLVPSLLRCKADPDDVAARHRCQMAVRFGMENVRRGIPMGGSHAIGHQLGPLGVPHGITSCIMCPAVMKYNIKHGSSNAEIARRQDIVKNILWSESEVADSLKVAGLSKESNDLGDVLDAIIRALGLPRTLGELNVSSDLIPALSKRALDDFWAPTNPVPLLEARQVQEILEVVM</sequence>
<dbReference type="Gene3D" id="1.20.1090.10">
    <property type="entry name" value="Dehydroquinate synthase-like - alpha domain"/>
    <property type="match status" value="1"/>
</dbReference>
<dbReference type="GO" id="GO:0004022">
    <property type="term" value="F:alcohol dehydrogenase (NAD+) activity"/>
    <property type="evidence" value="ECO:0007669"/>
    <property type="project" value="TreeGrafter"/>
</dbReference>
<name>A0A7C8I1P2_9PLEO</name>
<protein>
    <submittedName>
        <fullName evidence="4">Alcohol dehydrogenase</fullName>
    </submittedName>
</protein>
<dbReference type="SUPFAM" id="SSF56796">
    <property type="entry name" value="Dehydroquinate synthase-like"/>
    <property type="match status" value="1"/>
</dbReference>
<evidence type="ECO:0000259" key="2">
    <source>
        <dbReference type="Pfam" id="PF00465"/>
    </source>
</evidence>